<dbReference type="Gene3D" id="2.60.120.560">
    <property type="entry name" value="Exo-inulinase, domain 1"/>
    <property type="match status" value="1"/>
</dbReference>
<evidence type="ECO:0000313" key="4">
    <source>
        <dbReference type="Proteomes" id="UP001597641"/>
    </source>
</evidence>
<dbReference type="RefSeq" id="WP_377487781.1">
    <property type="nucleotide sequence ID" value="NZ_JBHUOX010000016.1"/>
</dbReference>
<protein>
    <submittedName>
        <fullName evidence="3">DUF1080 domain-containing protein</fullName>
    </submittedName>
</protein>
<evidence type="ECO:0000256" key="1">
    <source>
        <dbReference type="SAM" id="SignalP"/>
    </source>
</evidence>
<dbReference type="Pfam" id="PF06439">
    <property type="entry name" value="3keto-disac_hyd"/>
    <property type="match status" value="1"/>
</dbReference>
<comment type="caution">
    <text evidence="3">The sequence shown here is derived from an EMBL/GenBank/DDBJ whole genome shotgun (WGS) entry which is preliminary data.</text>
</comment>
<evidence type="ECO:0000259" key="2">
    <source>
        <dbReference type="Pfam" id="PF06439"/>
    </source>
</evidence>
<keyword evidence="4" id="KW-1185">Reference proteome</keyword>
<evidence type="ECO:0000313" key="3">
    <source>
        <dbReference type="EMBL" id="MFD3002390.1"/>
    </source>
</evidence>
<reference evidence="4" key="1">
    <citation type="journal article" date="2019" name="Int. J. Syst. Evol. Microbiol.">
        <title>The Global Catalogue of Microorganisms (GCM) 10K type strain sequencing project: providing services to taxonomists for standard genome sequencing and annotation.</title>
        <authorList>
            <consortium name="The Broad Institute Genomics Platform"/>
            <consortium name="The Broad Institute Genome Sequencing Center for Infectious Disease"/>
            <person name="Wu L."/>
            <person name="Ma J."/>
        </authorList>
    </citation>
    <scope>NUCLEOTIDE SEQUENCE [LARGE SCALE GENOMIC DNA]</scope>
    <source>
        <strain evidence="4">KCTC 23984</strain>
    </source>
</reference>
<feature type="chain" id="PRO_5045576836" evidence="1">
    <location>
        <begin position="21"/>
        <end position="217"/>
    </location>
</feature>
<dbReference type="Proteomes" id="UP001597641">
    <property type="component" value="Unassembled WGS sequence"/>
</dbReference>
<accession>A0ABW6BX66</accession>
<organism evidence="3 4">
    <name type="scientific">Pontibacter toksunensis</name>
    <dbReference type="NCBI Taxonomy" id="1332631"/>
    <lineage>
        <taxon>Bacteria</taxon>
        <taxon>Pseudomonadati</taxon>
        <taxon>Bacteroidota</taxon>
        <taxon>Cytophagia</taxon>
        <taxon>Cytophagales</taxon>
        <taxon>Hymenobacteraceae</taxon>
        <taxon>Pontibacter</taxon>
    </lineage>
</organism>
<feature type="signal peptide" evidence="1">
    <location>
        <begin position="1"/>
        <end position="20"/>
    </location>
</feature>
<sequence>MRTIIFLLALLVFCVPPSTGQSKAKRVQLFDGKTFKGWEGDTVNTWCIQEGALVGGSLTETVPHNEFISTTESYDNYVLKLKFKLTGDDGFINGGVQFHSQRIAEPAYEMVGYQADVGEGYWGSLYDESRRNKLLATADPAQVKRLLRPNEWNDYEIHSEGRRIRIYLNGEKTVDYTEEDTTIPQSGLIALQIHGGGKAQVFYKDIYLEELPEKGKR</sequence>
<dbReference type="InterPro" id="IPR010496">
    <property type="entry name" value="AL/BT2_dom"/>
</dbReference>
<name>A0ABW6BX66_9BACT</name>
<dbReference type="EMBL" id="JBHUOX010000016">
    <property type="protein sequence ID" value="MFD3002390.1"/>
    <property type="molecule type" value="Genomic_DNA"/>
</dbReference>
<feature type="domain" description="3-keto-alpha-glucoside-1,2-lyase/3-keto-2-hydroxy-glucal hydratase" evidence="2">
    <location>
        <begin position="27"/>
        <end position="208"/>
    </location>
</feature>
<keyword evidence="1" id="KW-0732">Signal</keyword>
<proteinExistence type="predicted"/>
<gene>
    <name evidence="3" type="ORF">ACFS7Z_18610</name>
</gene>